<evidence type="ECO:0000256" key="1">
    <source>
        <dbReference type="SAM" id="Phobius"/>
    </source>
</evidence>
<keyword evidence="3" id="KW-1185">Reference proteome</keyword>
<evidence type="ECO:0000313" key="3">
    <source>
        <dbReference type="Proteomes" id="UP001165378"/>
    </source>
</evidence>
<feature type="transmembrane region" description="Helical" evidence="1">
    <location>
        <begin position="117"/>
        <end position="142"/>
    </location>
</feature>
<dbReference type="GO" id="GO:0140359">
    <property type="term" value="F:ABC-type transporter activity"/>
    <property type="evidence" value="ECO:0007669"/>
    <property type="project" value="InterPro"/>
</dbReference>
<dbReference type="GO" id="GO:0005886">
    <property type="term" value="C:plasma membrane"/>
    <property type="evidence" value="ECO:0007669"/>
    <property type="project" value="UniProtKB-SubCell"/>
</dbReference>
<organism evidence="2 3">
    <name type="scientific">Yinghuangia soli</name>
    <dbReference type="NCBI Taxonomy" id="2908204"/>
    <lineage>
        <taxon>Bacteria</taxon>
        <taxon>Bacillati</taxon>
        <taxon>Actinomycetota</taxon>
        <taxon>Actinomycetes</taxon>
        <taxon>Kitasatosporales</taxon>
        <taxon>Streptomycetaceae</taxon>
        <taxon>Yinghuangia</taxon>
    </lineage>
</organism>
<gene>
    <name evidence="2" type="ORF">LZ495_42270</name>
</gene>
<keyword evidence="1" id="KW-0472">Membrane</keyword>
<evidence type="ECO:0000313" key="2">
    <source>
        <dbReference type="EMBL" id="MCF2533814.1"/>
    </source>
</evidence>
<dbReference type="RefSeq" id="WP_235058579.1">
    <property type="nucleotide sequence ID" value="NZ_JAKFHA010000061.1"/>
</dbReference>
<reference evidence="2" key="1">
    <citation type="submission" date="2022-01" db="EMBL/GenBank/DDBJ databases">
        <title>Genome-Based Taxonomic Classification of the Phylum Actinobacteria.</title>
        <authorList>
            <person name="Gao Y."/>
        </authorList>
    </citation>
    <scope>NUCLEOTIDE SEQUENCE</scope>
    <source>
        <strain evidence="2">KLBMP 8922</strain>
    </source>
</reference>
<feature type="transmembrane region" description="Helical" evidence="1">
    <location>
        <begin position="235"/>
        <end position="256"/>
    </location>
</feature>
<sequence length="264" mass="27263">MKAILLAGPARRVTRPLAAWSAALTALLVLNTAFWPAFRDNDGMTALAEGMPAPLVEALGLGDLGSPAGYLWRLYTLMVPLLMAIAGASVATALTARDEDGGRYELLLAQPVGRTGVLAGRLLVTAAWLTALGTVVLAVQLASNAAFDLDMPTGHLAATVALCTVNALVCATASVCTAAFVCHPAAAVGTGVGLGVAGYVASVLFPMRESWRSVQYLSPWDWALGGGPLTSAPEWWRYTGPLGLAAVLAAVAIAAFDRRDVHAP</sequence>
<feature type="transmembrane region" description="Helical" evidence="1">
    <location>
        <begin position="188"/>
        <end position="207"/>
    </location>
</feature>
<feature type="transmembrane region" description="Helical" evidence="1">
    <location>
        <begin position="154"/>
        <end position="181"/>
    </location>
</feature>
<name>A0AA41QBF3_9ACTN</name>
<feature type="transmembrane region" description="Helical" evidence="1">
    <location>
        <begin position="72"/>
        <end position="96"/>
    </location>
</feature>
<keyword evidence="1" id="KW-0812">Transmembrane</keyword>
<keyword evidence="1" id="KW-1133">Transmembrane helix</keyword>
<protein>
    <submittedName>
        <fullName evidence="2">ABC transporter permease</fullName>
    </submittedName>
</protein>
<proteinExistence type="predicted"/>
<dbReference type="Proteomes" id="UP001165378">
    <property type="component" value="Unassembled WGS sequence"/>
</dbReference>
<dbReference type="EMBL" id="JAKFHA010000061">
    <property type="protein sequence ID" value="MCF2533814.1"/>
    <property type="molecule type" value="Genomic_DNA"/>
</dbReference>
<dbReference type="AlphaFoldDB" id="A0AA41QBF3"/>
<accession>A0AA41QBF3</accession>
<comment type="caution">
    <text evidence="2">The sequence shown here is derived from an EMBL/GenBank/DDBJ whole genome shotgun (WGS) entry which is preliminary data.</text>
</comment>